<gene>
    <name evidence="3" type="ORF">GCK72_021923</name>
</gene>
<keyword evidence="1" id="KW-0812">Transmembrane</keyword>
<evidence type="ECO:0000313" key="3">
    <source>
        <dbReference type="EMBL" id="KAF1755354.1"/>
    </source>
</evidence>
<name>A0A6A5GL12_CAERE</name>
<feature type="domain" description="Domain of unknown function DB" evidence="2">
    <location>
        <begin position="174"/>
        <end position="276"/>
    </location>
</feature>
<dbReference type="GeneID" id="9816250"/>
<dbReference type="EMBL" id="WUAV01000005">
    <property type="protein sequence ID" value="KAF1755354.1"/>
    <property type="molecule type" value="Genomic_DNA"/>
</dbReference>
<dbReference type="PANTHER" id="PTHR46705">
    <property type="entry name" value="PROTEIN CBG09805"/>
    <property type="match status" value="1"/>
</dbReference>
<dbReference type="PANTHER" id="PTHR46705:SF6">
    <property type="entry name" value="DOMAIN OF UNKNOWN FUNCTION DB DOMAIN-CONTAINING PROTEIN"/>
    <property type="match status" value="1"/>
</dbReference>
<dbReference type="CTD" id="9816250"/>
<dbReference type="Pfam" id="PF01682">
    <property type="entry name" value="DB"/>
    <property type="match status" value="1"/>
</dbReference>
<comment type="caution">
    <text evidence="3">The sequence shown here is derived from an EMBL/GenBank/DDBJ whole genome shotgun (WGS) entry which is preliminary data.</text>
</comment>
<dbReference type="InterPro" id="IPR002602">
    <property type="entry name" value="DB"/>
</dbReference>
<keyword evidence="1" id="KW-0472">Membrane</keyword>
<evidence type="ECO:0000259" key="2">
    <source>
        <dbReference type="Pfam" id="PF01682"/>
    </source>
</evidence>
<organism evidence="3 4">
    <name type="scientific">Caenorhabditis remanei</name>
    <name type="common">Caenorhabditis vulgaris</name>
    <dbReference type="NCBI Taxonomy" id="31234"/>
    <lineage>
        <taxon>Eukaryota</taxon>
        <taxon>Metazoa</taxon>
        <taxon>Ecdysozoa</taxon>
        <taxon>Nematoda</taxon>
        <taxon>Chromadorea</taxon>
        <taxon>Rhabditida</taxon>
        <taxon>Rhabditina</taxon>
        <taxon>Rhabditomorpha</taxon>
        <taxon>Rhabditoidea</taxon>
        <taxon>Rhabditidae</taxon>
        <taxon>Peloderinae</taxon>
        <taxon>Caenorhabditis</taxon>
    </lineage>
</organism>
<evidence type="ECO:0000256" key="1">
    <source>
        <dbReference type="SAM" id="Phobius"/>
    </source>
</evidence>
<feature type="transmembrane region" description="Helical" evidence="1">
    <location>
        <begin position="27"/>
        <end position="49"/>
    </location>
</feature>
<dbReference type="KEGG" id="crq:GCK72_021923"/>
<evidence type="ECO:0000313" key="4">
    <source>
        <dbReference type="Proteomes" id="UP000483820"/>
    </source>
</evidence>
<dbReference type="Proteomes" id="UP000483820">
    <property type="component" value="Chromosome V"/>
</dbReference>
<keyword evidence="1" id="KW-1133">Transmembrane helix</keyword>
<accession>A0A6A5GL12</accession>
<dbReference type="RefSeq" id="XP_053583487.1">
    <property type="nucleotide sequence ID" value="XM_053734574.1"/>
</dbReference>
<dbReference type="AlphaFoldDB" id="A0A6A5GL12"/>
<reference evidence="3 4" key="1">
    <citation type="submission" date="2019-12" db="EMBL/GenBank/DDBJ databases">
        <title>Chromosome-level assembly of the Caenorhabditis remanei genome.</title>
        <authorList>
            <person name="Teterina A.A."/>
            <person name="Willis J.H."/>
            <person name="Phillips P.C."/>
        </authorList>
    </citation>
    <scope>NUCLEOTIDE SEQUENCE [LARGE SCALE GENOMIC DNA]</scope>
    <source>
        <strain evidence="3 4">PX506</strain>
        <tissue evidence="3">Whole organism</tissue>
    </source>
</reference>
<proteinExistence type="predicted"/>
<protein>
    <recommendedName>
        <fullName evidence="2">Domain of unknown function DB domain-containing protein</fullName>
    </recommendedName>
</protein>
<sequence>MIREATTNRSSRSKAAGCTATDKSASAIVMITMHLTTSVALLAVVFLGLPESSFECATNGLCGYQPGCGAYQPQAQPACGCQRSYGCGSYGCYRLRARGAKSYQPKRGRSRVTVSGSASEEIDREVLRQRMAMERVRRKERLTESEEIQLMSPSMARNRDSEEPINPDRAFYECCIDRKLPDACLSKCSFGAFTKSSLQAMYFKQDPCPLDAMKEMQFCAAQGRDHRACCARNGVTTTIAGQKCLSFCDQRLGHPQQLDMSYVPCFDRFESMKSCFWHDMTRYYRRV</sequence>